<reference evidence="2" key="2">
    <citation type="journal article" date="2021" name="PeerJ">
        <title>Extensive microbial diversity within the chicken gut microbiome revealed by metagenomics and culture.</title>
        <authorList>
            <person name="Gilroy R."/>
            <person name="Ravi A."/>
            <person name="Getino M."/>
            <person name="Pursley I."/>
            <person name="Horton D.L."/>
            <person name="Alikhan N.F."/>
            <person name="Baker D."/>
            <person name="Gharbi K."/>
            <person name="Hall N."/>
            <person name="Watson M."/>
            <person name="Adriaenssens E.M."/>
            <person name="Foster-Nyarko E."/>
            <person name="Jarju S."/>
            <person name="Secka A."/>
            <person name="Antonio M."/>
            <person name="Oren A."/>
            <person name="Chaudhuri R.R."/>
            <person name="La Ragione R."/>
            <person name="Hildebrand F."/>
            <person name="Pallen M.J."/>
        </authorList>
    </citation>
    <scope>NUCLEOTIDE SEQUENCE</scope>
    <source>
        <strain evidence="2">ChiSjej4B22-9803</strain>
    </source>
</reference>
<dbReference type="EMBL" id="DVND01000171">
    <property type="protein sequence ID" value="HIU49035.1"/>
    <property type="molecule type" value="Genomic_DNA"/>
</dbReference>
<feature type="signal peptide" evidence="1">
    <location>
        <begin position="1"/>
        <end position="23"/>
    </location>
</feature>
<sequence length="141" mass="15081">MKKMSCMLLMIFAIMLGCMSCSDGTNVKNGAAGLDPSVAPEYTAVWPENNMTAHIPEPQSGTVHYVRDYSEDGRYEIVLKDISRDESAAYVGELKAEGYTELAAEGNAASVGTMLKKDNVFLSVAYSGTGLSLLITVDKAA</sequence>
<evidence type="ECO:0008006" key="4">
    <source>
        <dbReference type="Google" id="ProtNLM"/>
    </source>
</evidence>
<name>A0A9D1LW31_9FIRM</name>
<organism evidence="2 3">
    <name type="scientific">Candidatus Avimonoglobus intestinipullorum</name>
    <dbReference type="NCBI Taxonomy" id="2840699"/>
    <lineage>
        <taxon>Bacteria</taxon>
        <taxon>Bacillati</taxon>
        <taxon>Bacillota</taxon>
        <taxon>Clostridia</taxon>
        <taxon>Eubacteriales</taxon>
        <taxon>Candidatus Avimonoglobus</taxon>
    </lineage>
</organism>
<gene>
    <name evidence="2" type="ORF">IAB04_06690</name>
</gene>
<dbReference type="PROSITE" id="PS51257">
    <property type="entry name" value="PROKAR_LIPOPROTEIN"/>
    <property type="match status" value="1"/>
</dbReference>
<dbReference type="AlphaFoldDB" id="A0A9D1LW31"/>
<keyword evidence="1" id="KW-0732">Signal</keyword>
<comment type="caution">
    <text evidence="2">The sequence shown here is derived from an EMBL/GenBank/DDBJ whole genome shotgun (WGS) entry which is preliminary data.</text>
</comment>
<accession>A0A9D1LW31</accession>
<proteinExistence type="predicted"/>
<evidence type="ECO:0000256" key="1">
    <source>
        <dbReference type="SAM" id="SignalP"/>
    </source>
</evidence>
<protein>
    <recommendedName>
        <fullName evidence="4">Lipoprotein</fullName>
    </recommendedName>
</protein>
<dbReference type="Proteomes" id="UP000824111">
    <property type="component" value="Unassembled WGS sequence"/>
</dbReference>
<evidence type="ECO:0000313" key="3">
    <source>
        <dbReference type="Proteomes" id="UP000824111"/>
    </source>
</evidence>
<evidence type="ECO:0000313" key="2">
    <source>
        <dbReference type="EMBL" id="HIU49035.1"/>
    </source>
</evidence>
<reference evidence="2" key="1">
    <citation type="submission" date="2020-10" db="EMBL/GenBank/DDBJ databases">
        <authorList>
            <person name="Gilroy R."/>
        </authorList>
    </citation>
    <scope>NUCLEOTIDE SEQUENCE</scope>
    <source>
        <strain evidence="2">ChiSjej4B22-9803</strain>
    </source>
</reference>
<feature type="chain" id="PRO_5039393495" description="Lipoprotein" evidence="1">
    <location>
        <begin position="24"/>
        <end position="141"/>
    </location>
</feature>